<dbReference type="PANTHER" id="PTHR33991">
    <property type="entry name" value="DNA REPAIR PROTEIN RECO"/>
    <property type="match status" value="1"/>
</dbReference>
<dbReference type="Gene3D" id="1.20.1440.120">
    <property type="entry name" value="Recombination protein O, C-terminal domain"/>
    <property type="match status" value="1"/>
</dbReference>
<proteinExistence type="inferred from homology"/>
<dbReference type="InterPro" id="IPR022572">
    <property type="entry name" value="DNA_rep/recomb_RecO_N"/>
</dbReference>
<evidence type="ECO:0000256" key="1">
    <source>
        <dbReference type="ARBA" id="ARBA00007452"/>
    </source>
</evidence>
<feature type="domain" description="DNA replication/recombination mediator RecO N-terminal" evidence="7">
    <location>
        <begin position="2"/>
        <end position="62"/>
    </location>
</feature>
<dbReference type="Pfam" id="PF11967">
    <property type="entry name" value="RecO_N"/>
    <property type="match status" value="1"/>
</dbReference>
<dbReference type="NCBIfam" id="TIGR00613">
    <property type="entry name" value="reco"/>
    <property type="match status" value="1"/>
</dbReference>
<evidence type="ECO:0000313" key="9">
    <source>
        <dbReference type="Proteomes" id="UP001301152"/>
    </source>
</evidence>
<dbReference type="Proteomes" id="UP001301152">
    <property type="component" value="Unassembled WGS sequence"/>
</dbReference>
<keyword evidence="9" id="KW-1185">Reference proteome</keyword>
<dbReference type="InterPro" id="IPR042242">
    <property type="entry name" value="RecO_C"/>
</dbReference>
<evidence type="ECO:0000313" key="8">
    <source>
        <dbReference type="EMBL" id="MCX2564325.1"/>
    </source>
</evidence>
<protein>
    <recommendedName>
        <fullName evidence="2">DNA repair protein RecO</fullName>
    </recommendedName>
    <alternativeName>
        <fullName evidence="6">Recombination protein O</fullName>
    </alternativeName>
</protein>
<evidence type="ECO:0000259" key="7">
    <source>
        <dbReference type="Pfam" id="PF11967"/>
    </source>
</evidence>
<dbReference type="PANTHER" id="PTHR33991:SF1">
    <property type="entry name" value="DNA REPAIR PROTEIN RECO"/>
    <property type="match status" value="1"/>
</dbReference>
<keyword evidence="5" id="KW-0234">DNA repair</keyword>
<evidence type="ECO:0000256" key="3">
    <source>
        <dbReference type="ARBA" id="ARBA00022763"/>
    </source>
</evidence>
<dbReference type="InterPro" id="IPR012340">
    <property type="entry name" value="NA-bd_OB-fold"/>
</dbReference>
<organism evidence="8 9">
    <name type="scientific">Acetobacter thailandicus</name>
    <dbReference type="NCBI Taxonomy" id="1502842"/>
    <lineage>
        <taxon>Bacteria</taxon>
        <taxon>Pseudomonadati</taxon>
        <taxon>Pseudomonadota</taxon>
        <taxon>Alphaproteobacteria</taxon>
        <taxon>Acetobacterales</taxon>
        <taxon>Acetobacteraceae</taxon>
        <taxon>Acetobacter</taxon>
    </lineage>
</organism>
<dbReference type="SUPFAM" id="SSF57863">
    <property type="entry name" value="ArfGap/RecO-like zinc finger"/>
    <property type="match status" value="1"/>
</dbReference>
<dbReference type="InterPro" id="IPR037278">
    <property type="entry name" value="ARFGAP/RecO"/>
</dbReference>
<dbReference type="Pfam" id="PF02565">
    <property type="entry name" value="RecO_C"/>
    <property type="match status" value="1"/>
</dbReference>
<sequence>MLSVTPVGEAGARVHVMTEEHGLVHGMVFGARSRAGRAVWQPGTIIKARFQVSGPASMPRVSGELLYSCAFRLLEQPLALSVMQAVCAILDTALPEYEPSSLLFIKTLEILTALGSDPVQAEQTALAHYVRWELVVLTELGFGLDLSRCAVTGAVTGLSCVSPRTGCAVTEEGAGEWKNKLLPLPSFLLHEEETGSHAEWYDGLRLTGYFLARHVYGQRHVFMPAVRERLSARLKKESEHNINTDSTH</sequence>
<evidence type="ECO:0000256" key="6">
    <source>
        <dbReference type="ARBA" id="ARBA00033409"/>
    </source>
</evidence>
<comment type="caution">
    <text evidence="8">The sequence shown here is derived from an EMBL/GenBank/DDBJ whole genome shotgun (WGS) entry which is preliminary data.</text>
</comment>
<dbReference type="Gene3D" id="2.40.50.140">
    <property type="entry name" value="Nucleic acid-binding proteins"/>
    <property type="match status" value="1"/>
</dbReference>
<dbReference type="RefSeq" id="WP_265793146.1">
    <property type="nucleotide sequence ID" value="NZ_JAERLA010000007.1"/>
</dbReference>
<dbReference type="InterPro" id="IPR003717">
    <property type="entry name" value="RecO"/>
</dbReference>
<reference evidence="8 9" key="1">
    <citation type="submission" date="2022-11" db="EMBL/GenBank/DDBJ databases">
        <title>Genome sequencing of Acetobacter type strain.</title>
        <authorList>
            <person name="Heo J."/>
            <person name="Lee D."/>
            <person name="Han B.-H."/>
            <person name="Hong S.-B."/>
            <person name="Kwon S.-W."/>
        </authorList>
    </citation>
    <scope>NUCLEOTIDE SEQUENCE [LARGE SCALE GENOMIC DNA]</scope>
    <source>
        <strain evidence="8 9">KACC 21253</strain>
    </source>
</reference>
<keyword evidence="3" id="KW-0227">DNA damage</keyword>
<name>A0ABT3QGB1_9PROT</name>
<gene>
    <name evidence="8" type="primary">recO</name>
    <name evidence="8" type="ORF">OQ497_10180</name>
</gene>
<comment type="similarity">
    <text evidence="1">Belongs to the RecO family.</text>
</comment>
<evidence type="ECO:0000256" key="4">
    <source>
        <dbReference type="ARBA" id="ARBA00023172"/>
    </source>
</evidence>
<evidence type="ECO:0000256" key="2">
    <source>
        <dbReference type="ARBA" id="ARBA00021310"/>
    </source>
</evidence>
<evidence type="ECO:0000256" key="5">
    <source>
        <dbReference type="ARBA" id="ARBA00023204"/>
    </source>
</evidence>
<keyword evidence="4" id="KW-0233">DNA recombination</keyword>
<accession>A0ABT3QGB1</accession>
<dbReference type="EMBL" id="JAPIUZ010000005">
    <property type="protein sequence ID" value="MCX2564325.1"/>
    <property type="molecule type" value="Genomic_DNA"/>
</dbReference>